<dbReference type="EC" id="2.3.-.-" evidence="4"/>
<evidence type="ECO:0000256" key="2">
    <source>
        <dbReference type="ARBA" id="ARBA00023315"/>
    </source>
</evidence>
<dbReference type="EMBL" id="JBHLYR010000024">
    <property type="protein sequence ID" value="MFB9991852.1"/>
    <property type="molecule type" value="Genomic_DNA"/>
</dbReference>
<dbReference type="PANTHER" id="PTHR43877:SF6">
    <property type="entry name" value="GCN5-RELATED N-ACETYLTRANSFERASE"/>
    <property type="match status" value="1"/>
</dbReference>
<protein>
    <submittedName>
        <fullName evidence="4">GNAT family N-acetyltransferase</fullName>
        <ecNumber evidence="4">2.3.-.-</ecNumber>
    </submittedName>
</protein>
<accession>A0ABV6AXX6</accession>
<dbReference type="PANTHER" id="PTHR43877">
    <property type="entry name" value="AMINOALKYLPHOSPHONATE N-ACETYLTRANSFERASE-RELATED-RELATED"/>
    <property type="match status" value="1"/>
</dbReference>
<dbReference type="InterPro" id="IPR000182">
    <property type="entry name" value="GNAT_dom"/>
</dbReference>
<name>A0ABV6AXX6_9DEIO</name>
<dbReference type="Proteomes" id="UP001589733">
    <property type="component" value="Unassembled WGS sequence"/>
</dbReference>
<feature type="domain" description="N-acetyltransferase" evidence="3">
    <location>
        <begin position="9"/>
        <end position="173"/>
    </location>
</feature>
<dbReference type="SUPFAM" id="SSF55729">
    <property type="entry name" value="Acyl-CoA N-acyltransferases (Nat)"/>
    <property type="match status" value="2"/>
</dbReference>
<feature type="domain" description="N-acetyltransferase" evidence="3">
    <location>
        <begin position="208"/>
        <end position="344"/>
    </location>
</feature>
<evidence type="ECO:0000313" key="5">
    <source>
        <dbReference type="Proteomes" id="UP001589733"/>
    </source>
</evidence>
<dbReference type="Pfam" id="PF00583">
    <property type="entry name" value="Acetyltransf_1"/>
    <property type="match status" value="2"/>
</dbReference>
<evidence type="ECO:0000259" key="3">
    <source>
        <dbReference type="PROSITE" id="PS51186"/>
    </source>
</evidence>
<reference evidence="4 5" key="1">
    <citation type="submission" date="2024-09" db="EMBL/GenBank/DDBJ databases">
        <authorList>
            <person name="Sun Q."/>
            <person name="Mori K."/>
        </authorList>
    </citation>
    <scope>NUCLEOTIDE SEQUENCE [LARGE SCALE GENOMIC DNA]</scope>
    <source>
        <strain evidence="4 5">JCM 13503</strain>
    </source>
</reference>
<dbReference type="CDD" id="cd04301">
    <property type="entry name" value="NAT_SF"/>
    <property type="match status" value="1"/>
</dbReference>
<comment type="caution">
    <text evidence="4">The sequence shown here is derived from an EMBL/GenBank/DDBJ whole genome shotgun (WGS) entry which is preliminary data.</text>
</comment>
<sequence>MTTRSKLTVQIREVTDADYPALAALQQAVWPQQPVTAEYLQHGDQELQGHTLRPHLWRIVAEVEAAEGQVATEGAGRVVGAASVMQWPGMFDPHRYHAEVLVLPSAEGEGVGRALAEAVWAHLMERGPREIMAGTQEDRPRGLAFLGHWGFKEAMRFFDNVLDVAQFDPAPFAAAARLAPGYRAVSLTDLIAERGFDAAWAAYFAGFVQARADVPRTAEATPMIENEFRKRAAHPQFWPEAVLLAVHEASGEVAALTELWLDPADEGRLNTGLTGTTRNHRRLGLALALKLRSIEQARARGAAKIWTGNASSNLPMLNINERLGFVKEPAWIEMQWFSPDVAGE</sequence>
<evidence type="ECO:0000313" key="4">
    <source>
        <dbReference type="EMBL" id="MFB9991852.1"/>
    </source>
</evidence>
<dbReference type="PROSITE" id="PS51186">
    <property type="entry name" value="GNAT"/>
    <property type="match status" value="2"/>
</dbReference>
<keyword evidence="2 4" id="KW-0012">Acyltransferase</keyword>
<dbReference type="Gene3D" id="3.40.630.30">
    <property type="match status" value="1"/>
</dbReference>
<dbReference type="GO" id="GO:0016746">
    <property type="term" value="F:acyltransferase activity"/>
    <property type="evidence" value="ECO:0007669"/>
    <property type="project" value="UniProtKB-KW"/>
</dbReference>
<dbReference type="RefSeq" id="WP_380007648.1">
    <property type="nucleotide sequence ID" value="NZ_JBHLYR010000024.1"/>
</dbReference>
<keyword evidence="5" id="KW-1185">Reference proteome</keyword>
<proteinExistence type="predicted"/>
<organism evidence="4 5">
    <name type="scientific">Deinococcus oregonensis</name>
    <dbReference type="NCBI Taxonomy" id="1805970"/>
    <lineage>
        <taxon>Bacteria</taxon>
        <taxon>Thermotogati</taxon>
        <taxon>Deinococcota</taxon>
        <taxon>Deinococci</taxon>
        <taxon>Deinococcales</taxon>
        <taxon>Deinococcaceae</taxon>
        <taxon>Deinococcus</taxon>
    </lineage>
</organism>
<gene>
    <name evidence="4" type="ORF">ACFFLM_07715</name>
</gene>
<evidence type="ECO:0000256" key="1">
    <source>
        <dbReference type="ARBA" id="ARBA00022679"/>
    </source>
</evidence>
<dbReference type="InterPro" id="IPR016181">
    <property type="entry name" value="Acyl_CoA_acyltransferase"/>
</dbReference>
<keyword evidence="1 4" id="KW-0808">Transferase</keyword>
<dbReference type="InterPro" id="IPR050832">
    <property type="entry name" value="Bact_Acetyltransf"/>
</dbReference>